<dbReference type="GO" id="GO:0003954">
    <property type="term" value="F:NADH dehydrogenase activity"/>
    <property type="evidence" value="ECO:0007669"/>
    <property type="project" value="TreeGrafter"/>
</dbReference>
<feature type="transmembrane region" description="Helical" evidence="5">
    <location>
        <begin position="125"/>
        <end position="145"/>
    </location>
</feature>
<feature type="transmembrane region" description="Helical" evidence="5">
    <location>
        <begin position="408"/>
        <end position="427"/>
    </location>
</feature>
<dbReference type="GO" id="GO:0016655">
    <property type="term" value="F:oxidoreductase activity, acting on NAD(P)H, quinone or similar compound as acceptor"/>
    <property type="evidence" value="ECO:0007669"/>
    <property type="project" value="UniProtKB-UniRule"/>
</dbReference>
<evidence type="ECO:0000256" key="4">
    <source>
        <dbReference type="ARBA" id="ARBA00023136"/>
    </source>
</evidence>
<keyword evidence="5" id="KW-1278">Translocase</keyword>
<dbReference type="InterPro" id="IPR001694">
    <property type="entry name" value="NADH_UbQ_OxRdtase_su1/FPO"/>
</dbReference>
<accession>E6W2P0</accession>
<dbReference type="GO" id="GO:0009060">
    <property type="term" value="P:aerobic respiration"/>
    <property type="evidence" value="ECO:0007669"/>
    <property type="project" value="TreeGrafter"/>
</dbReference>
<dbReference type="InterPro" id="IPR018086">
    <property type="entry name" value="NADH_UbQ_OxRdtase_su1_CS"/>
</dbReference>
<evidence type="ECO:0000313" key="7">
    <source>
        <dbReference type="EMBL" id="ADU65624.1"/>
    </source>
</evidence>
<reference evidence="7 8" key="1">
    <citation type="submission" date="2010-12" db="EMBL/GenBank/DDBJ databases">
        <title>Complete sequence of Desulfurispirillum indicum S5.</title>
        <authorList>
            <consortium name="US DOE Joint Genome Institute"/>
            <person name="Lucas S."/>
            <person name="Copeland A."/>
            <person name="Lapidus A."/>
            <person name="Cheng J.-F."/>
            <person name="Goodwin L."/>
            <person name="Pitluck S."/>
            <person name="Chertkov O."/>
            <person name="Held B."/>
            <person name="Detter J.C."/>
            <person name="Han C."/>
            <person name="Tapia R."/>
            <person name="Land M."/>
            <person name="Hauser L."/>
            <person name="Kyrpides N."/>
            <person name="Ivanova N."/>
            <person name="Mikhailova N."/>
            <person name="Haggblom M."/>
            <person name="Rauschenbach I."/>
            <person name="Bini E."/>
            <person name="Woyke T."/>
        </authorList>
    </citation>
    <scope>NUCLEOTIDE SEQUENCE [LARGE SCALE GENOMIC DNA]</scope>
    <source>
        <strain evidence="8">ATCC BAA-1389 / DSM 22839 / S5</strain>
    </source>
</reference>
<feature type="transmembrane region" description="Helical" evidence="5">
    <location>
        <begin position="334"/>
        <end position="359"/>
    </location>
</feature>
<sequence length="428" mass="47549">MSGVDILMVVLRLAFAILVPLTFIVIFVWMERRGASYIQDRSGPNRANVGGFTLGGLVQPVADAVKLIFKEDLTPGHIRNKFYFMLAPAIVFAAALLTFAVVPFADDITIGDKTYMMQGIPMDVGILWFLGIAGFAVYGIILAGWSSHNKFAMLGGLRATAQVISYEIPLALAVIALLGVYGSVHLNDMVRYQGELLWGFVPAWGIVVQPIGFLLFMITAVAEANRTPFDIAEGESEIVAGYFTEYSSMKFALFFMGEYVAMFVSSAIIVTLYFGGYHIPWLNTETLRENATTVAQTLLVLVPLFFAMFILWMRKNSRCHYDRPNDPRVREANVLTVVFIGLAAAIELVLLLALSMGLGEMGAQILTMIIQIIVFILKTFLVGFLYVWIRWTLPRFRYDTLQLLGWKILLPIALVNIIVTAVVVLSLQ</sequence>
<dbReference type="STRING" id="653733.Selin_0884"/>
<dbReference type="EC" id="7.1.1.-" evidence="5"/>
<keyword evidence="5" id="KW-0874">Quinone</keyword>
<dbReference type="PROSITE" id="PS00667">
    <property type="entry name" value="COMPLEX1_ND1_1"/>
    <property type="match status" value="1"/>
</dbReference>
<gene>
    <name evidence="5" type="primary">nuoH</name>
    <name evidence="7" type="ordered locus">Selin_0884</name>
</gene>
<dbReference type="HOGENOM" id="CLU_015134_0_1_0"/>
<dbReference type="OrthoDB" id="9803734at2"/>
<dbReference type="Pfam" id="PF00146">
    <property type="entry name" value="NADHdh"/>
    <property type="match status" value="2"/>
</dbReference>
<evidence type="ECO:0000256" key="6">
    <source>
        <dbReference type="RuleBase" id="RU000471"/>
    </source>
</evidence>
<keyword evidence="5" id="KW-1003">Cell membrane</keyword>
<comment type="subunit">
    <text evidence="5">NDH-1 is composed of 14 different subunits. Subunits NuoA, H, J, K, L, M, N constitute the membrane sector of the complex.</text>
</comment>
<dbReference type="InParanoid" id="E6W2P0"/>
<dbReference type="AlphaFoldDB" id="E6W2P0"/>
<proteinExistence type="inferred from homology"/>
<dbReference type="HAMAP" id="MF_01350">
    <property type="entry name" value="NDH1_NuoH"/>
    <property type="match status" value="1"/>
</dbReference>
<keyword evidence="5" id="KW-0997">Cell inner membrane</keyword>
<keyword evidence="5" id="KW-0830">Ubiquinone</keyword>
<comment type="catalytic activity">
    <reaction evidence="5">
        <text>a quinone + NADH + 5 H(+)(in) = a quinol + NAD(+) + 4 H(+)(out)</text>
        <dbReference type="Rhea" id="RHEA:57888"/>
        <dbReference type="ChEBI" id="CHEBI:15378"/>
        <dbReference type="ChEBI" id="CHEBI:24646"/>
        <dbReference type="ChEBI" id="CHEBI:57540"/>
        <dbReference type="ChEBI" id="CHEBI:57945"/>
        <dbReference type="ChEBI" id="CHEBI:132124"/>
    </reaction>
</comment>
<name>E6W2P0_DESIS</name>
<dbReference type="KEGG" id="din:Selin_0884"/>
<dbReference type="EMBL" id="CP002432">
    <property type="protein sequence ID" value="ADU65624.1"/>
    <property type="molecule type" value="Genomic_DNA"/>
</dbReference>
<feature type="transmembrane region" description="Helical" evidence="5">
    <location>
        <begin position="196"/>
        <end position="218"/>
    </location>
</feature>
<keyword evidence="3 5" id="KW-1133">Transmembrane helix</keyword>
<dbReference type="eggNOG" id="COG1005">
    <property type="taxonomic scope" value="Bacteria"/>
</dbReference>
<keyword evidence="5 6" id="KW-0520">NAD</keyword>
<feature type="transmembrane region" description="Helical" evidence="5">
    <location>
        <begin position="6"/>
        <end position="29"/>
    </location>
</feature>
<evidence type="ECO:0000256" key="3">
    <source>
        <dbReference type="ARBA" id="ARBA00022989"/>
    </source>
</evidence>
<feature type="transmembrane region" description="Helical" evidence="5">
    <location>
        <begin position="166"/>
        <end position="184"/>
    </location>
</feature>
<dbReference type="Proteomes" id="UP000002572">
    <property type="component" value="Chromosome"/>
</dbReference>
<dbReference type="GO" id="GO:0005886">
    <property type="term" value="C:plasma membrane"/>
    <property type="evidence" value="ECO:0007669"/>
    <property type="project" value="UniProtKB-SubCell"/>
</dbReference>
<evidence type="ECO:0000256" key="1">
    <source>
        <dbReference type="ARBA" id="ARBA00004141"/>
    </source>
</evidence>
<dbReference type="GO" id="GO:0048038">
    <property type="term" value="F:quinone binding"/>
    <property type="evidence" value="ECO:0007669"/>
    <property type="project" value="UniProtKB-KW"/>
</dbReference>
<dbReference type="PROSITE" id="PS00668">
    <property type="entry name" value="COMPLEX1_ND1_2"/>
    <property type="match status" value="1"/>
</dbReference>
<feature type="transmembrane region" description="Helical" evidence="5">
    <location>
        <begin position="82"/>
        <end position="105"/>
    </location>
</feature>
<feature type="transmembrane region" description="Helical" evidence="5">
    <location>
        <begin position="365"/>
        <end position="388"/>
    </location>
</feature>
<keyword evidence="2 5" id="KW-0812">Transmembrane</keyword>
<evidence type="ECO:0000256" key="5">
    <source>
        <dbReference type="HAMAP-Rule" id="MF_01350"/>
    </source>
</evidence>
<dbReference type="PANTHER" id="PTHR11432">
    <property type="entry name" value="NADH DEHYDROGENASE SUBUNIT 1"/>
    <property type="match status" value="1"/>
</dbReference>
<keyword evidence="8" id="KW-1185">Reference proteome</keyword>
<evidence type="ECO:0000313" key="8">
    <source>
        <dbReference type="Proteomes" id="UP000002572"/>
    </source>
</evidence>
<keyword evidence="4 5" id="KW-0472">Membrane</keyword>
<comment type="function">
    <text evidence="5">NDH-1 shuttles electrons from NADH, via FMN and iron-sulfur (Fe-S) centers, to quinones in the respiratory chain. The immediate electron acceptor for the enzyme in this species is believed to be ubiquinone. Couples the redox reaction to proton translocation (for every two electrons transferred, four hydrogen ions are translocated across the cytoplasmic membrane), and thus conserves the redox energy in a proton gradient. This subunit may bind ubiquinone.</text>
</comment>
<comment type="caution">
    <text evidence="5">Lacks conserved residue(s) required for the propagation of feature annotation.</text>
</comment>
<dbReference type="PANTHER" id="PTHR11432:SF3">
    <property type="entry name" value="NADH-UBIQUINONE OXIDOREDUCTASE CHAIN 1"/>
    <property type="match status" value="1"/>
</dbReference>
<feature type="transmembrane region" description="Helical" evidence="5">
    <location>
        <begin position="294"/>
        <end position="313"/>
    </location>
</feature>
<evidence type="ECO:0000256" key="2">
    <source>
        <dbReference type="ARBA" id="ARBA00022692"/>
    </source>
</evidence>
<protein>
    <recommendedName>
        <fullName evidence="5">NADH-quinone oxidoreductase subunit H</fullName>
        <ecNumber evidence="5">7.1.1.-</ecNumber>
    </recommendedName>
    <alternativeName>
        <fullName evidence="5">NADH dehydrogenase I subunit H</fullName>
    </alternativeName>
    <alternativeName>
        <fullName evidence="5">NDH-1 subunit H</fullName>
    </alternativeName>
</protein>
<organism evidence="7 8">
    <name type="scientific">Desulfurispirillum indicum (strain ATCC BAA-1389 / DSM 22839 / S5)</name>
    <dbReference type="NCBI Taxonomy" id="653733"/>
    <lineage>
        <taxon>Bacteria</taxon>
        <taxon>Pseudomonadati</taxon>
        <taxon>Chrysiogenota</taxon>
        <taxon>Chrysiogenia</taxon>
        <taxon>Chrysiogenales</taxon>
        <taxon>Chrysiogenaceae</taxon>
        <taxon>Desulfurispirillum</taxon>
    </lineage>
</organism>
<dbReference type="RefSeq" id="WP_013505510.1">
    <property type="nucleotide sequence ID" value="NC_014836.1"/>
</dbReference>
<comment type="subcellular location">
    <subcellularLocation>
        <location evidence="5">Cell inner membrane</location>
        <topology evidence="5">Multi-pass membrane protein</topology>
    </subcellularLocation>
    <subcellularLocation>
        <location evidence="6">Cell membrane</location>
        <topology evidence="6">Multi-pass membrane protein</topology>
    </subcellularLocation>
    <subcellularLocation>
        <location evidence="1">Membrane</location>
        <topology evidence="1">Multi-pass membrane protein</topology>
    </subcellularLocation>
</comment>
<comment type="similarity">
    <text evidence="5 6">Belongs to the complex I subunit 1 family.</text>
</comment>
<feature type="transmembrane region" description="Helical" evidence="5">
    <location>
        <begin position="251"/>
        <end position="274"/>
    </location>
</feature>